<dbReference type="Pfam" id="PF12728">
    <property type="entry name" value="HTH_17"/>
    <property type="match status" value="1"/>
</dbReference>
<organism evidence="2 3">
    <name type="scientific">Capnocytophaga cynodegmi</name>
    <dbReference type="NCBI Taxonomy" id="28189"/>
    <lineage>
        <taxon>Bacteria</taxon>
        <taxon>Pseudomonadati</taxon>
        <taxon>Bacteroidota</taxon>
        <taxon>Flavobacteriia</taxon>
        <taxon>Flavobacteriales</taxon>
        <taxon>Flavobacteriaceae</taxon>
        <taxon>Capnocytophaga</taxon>
    </lineage>
</organism>
<reference evidence="2 3" key="1">
    <citation type="submission" date="2015-01" db="EMBL/GenBank/DDBJ databases">
        <authorList>
            <person name="MANFREDI Pablo"/>
        </authorList>
    </citation>
    <scope>NUCLEOTIDE SEQUENCE [LARGE SCALE GENOMIC DNA]</scope>
    <source>
        <strain evidence="2 3">Ccy74</strain>
    </source>
</reference>
<dbReference type="EMBL" id="CDOG01000001">
    <property type="protein sequence ID" value="CEN33580.1"/>
    <property type="molecule type" value="Genomic_DNA"/>
</dbReference>
<dbReference type="InterPro" id="IPR041657">
    <property type="entry name" value="HTH_17"/>
</dbReference>
<name>A0A0B7H2F8_9FLAO</name>
<dbReference type="AlphaFoldDB" id="A0A0B7H2F8"/>
<evidence type="ECO:0000259" key="1">
    <source>
        <dbReference type="Pfam" id="PF12728"/>
    </source>
</evidence>
<protein>
    <recommendedName>
        <fullName evidence="1">Helix-turn-helix domain-containing protein</fullName>
    </recommendedName>
</protein>
<feature type="domain" description="Helix-turn-helix" evidence="1">
    <location>
        <begin position="41"/>
        <end position="84"/>
    </location>
</feature>
<proteinExistence type="predicted"/>
<dbReference type="RefSeq" id="WP_018279290.1">
    <property type="nucleotide sequence ID" value="NZ_CDOF01000068.1"/>
</dbReference>
<evidence type="ECO:0000313" key="3">
    <source>
        <dbReference type="Proteomes" id="UP000038083"/>
    </source>
</evidence>
<dbReference type="Gene3D" id="1.10.1660.10">
    <property type="match status" value="1"/>
</dbReference>
<dbReference type="OrthoDB" id="1097811at2"/>
<dbReference type="Proteomes" id="UP000038083">
    <property type="component" value="Unassembled WGS sequence"/>
</dbReference>
<accession>A0A0B7H2F8</accession>
<dbReference type="InterPro" id="IPR009061">
    <property type="entry name" value="DNA-bd_dom_put_sf"/>
</dbReference>
<sequence>MEAIQFIQITPEQLKEQFSEVVQSQINELKKHFQPKAPTEYLTRREVANLLGVNLTTLNNWTRKGILKSYGIGGRVYYKRHEVESAVIELKN</sequence>
<gene>
    <name evidence="2" type="ORF">CCYN74_10059</name>
</gene>
<dbReference type="SUPFAM" id="SSF46955">
    <property type="entry name" value="Putative DNA-binding domain"/>
    <property type="match status" value="1"/>
</dbReference>
<evidence type="ECO:0000313" key="2">
    <source>
        <dbReference type="EMBL" id="CEN33580.1"/>
    </source>
</evidence>